<gene>
    <name evidence="3" type="ORF">Ga0080559_TMP4099</name>
</gene>
<dbReference type="RefSeq" id="WP_076624618.1">
    <property type="nucleotide sequence ID" value="NZ_BMEW01000001.1"/>
</dbReference>
<dbReference type="InterPro" id="IPR011042">
    <property type="entry name" value="6-blade_b-propeller_TolB-like"/>
</dbReference>
<sequence precursor="true">MQIPSLAAATIALASCASAQSFNDAPPNAPDQRPAFAEQTRAPVIEDTLSLSREVVVQGLENPWGMDQLPSGGWLVTERPGRLRIVSPDGTLSDPVSGLPEVDARRQGGLLDVLVASDFADTRRVWWSYAEPRGDGTNGTSVATGILSEDGSTMEQTEVIFRQEPAWASTAHFGSRLVWGPDGALFVTLGERSLPEPRQLAQDVSTHIGKVVRIAPMGGAAEGNPEIEGGLPEIWSYGHRNVQAAALGPDGDLWAIEHGARGGDELNHVLPGRNYGWPVITYGEDYSGRPIGDGTTSTEGMEQPVYYWDPVIAPSGMAFYEGDLFPDWQGSILVGGLAGQALVRLELEDDRVTGEARYLQGQGRVRDVAVADDGAVMILTDSANGALLRLTPQE</sequence>
<dbReference type="InterPro" id="IPR012938">
    <property type="entry name" value="Glc/Sorbosone_DH"/>
</dbReference>
<feature type="chain" id="PRO_5010559506" evidence="1">
    <location>
        <begin position="20"/>
        <end position="394"/>
    </location>
</feature>
<dbReference type="OrthoDB" id="9770043at2"/>
<dbReference type="Gene3D" id="2.120.10.30">
    <property type="entry name" value="TolB, C-terminal domain"/>
    <property type="match status" value="1"/>
</dbReference>
<feature type="domain" description="Glucose/Sorbosone dehydrogenase" evidence="2">
    <location>
        <begin position="60"/>
        <end position="389"/>
    </location>
</feature>
<dbReference type="PANTHER" id="PTHR19328">
    <property type="entry name" value="HEDGEHOG-INTERACTING PROTEIN"/>
    <property type="match status" value="1"/>
</dbReference>
<dbReference type="SUPFAM" id="SSF50952">
    <property type="entry name" value="Soluble quinoprotein glucose dehydrogenase"/>
    <property type="match status" value="1"/>
</dbReference>
<dbReference type="KEGG" id="tpro:Ga0080559_TMP4099"/>
<evidence type="ECO:0000313" key="4">
    <source>
        <dbReference type="Proteomes" id="UP000186559"/>
    </source>
</evidence>
<evidence type="ECO:0000256" key="1">
    <source>
        <dbReference type="SAM" id="SignalP"/>
    </source>
</evidence>
<evidence type="ECO:0000259" key="2">
    <source>
        <dbReference type="Pfam" id="PF07995"/>
    </source>
</evidence>
<feature type="signal peptide" evidence="1">
    <location>
        <begin position="1"/>
        <end position="19"/>
    </location>
</feature>
<dbReference type="InterPro" id="IPR011041">
    <property type="entry name" value="Quinoprot_gluc/sorb_DH_b-prop"/>
</dbReference>
<name>A0A1U7DA11_9RHOB</name>
<dbReference type="Pfam" id="PF07995">
    <property type="entry name" value="GSDH"/>
    <property type="match status" value="1"/>
</dbReference>
<keyword evidence="1" id="KW-0732">Signal</keyword>
<accession>A0A1U7DA11</accession>
<keyword evidence="4" id="KW-1185">Reference proteome</keyword>
<organism evidence="3 4">
    <name type="scientific">Salipiger profundus</name>
    <dbReference type="NCBI Taxonomy" id="1229727"/>
    <lineage>
        <taxon>Bacteria</taxon>
        <taxon>Pseudomonadati</taxon>
        <taxon>Pseudomonadota</taxon>
        <taxon>Alphaproteobacteria</taxon>
        <taxon>Rhodobacterales</taxon>
        <taxon>Roseobacteraceae</taxon>
        <taxon>Salipiger</taxon>
    </lineage>
</organism>
<dbReference type="Proteomes" id="UP000186559">
    <property type="component" value="Chromosome"/>
</dbReference>
<protein>
    <submittedName>
        <fullName evidence="3">Glucose/sorbosone dehydrogenase</fullName>
    </submittedName>
</protein>
<evidence type="ECO:0000313" key="3">
    <source>
        <dbReference type="EMBL" id="APX24895.1"/>
    </source>
</evidence>
<dbReference type="PANTHER" id="PTHR19328:SF75">
    <property type="entry name" value="ALDOSE SUGAR DEHYDROGENASE YLII"/>
    <property type="match status" value="1"/>
</dbReference>
<reference evidence="3 4" key="1">
    <citation type="submission" date="2016-03" db="EMBL/GenBank/DDBJ databases">
        <title>Deep-sea bacteria in the southern Pacific.</title>
        <authorList>
            <person name="Tang K."/>
        </authorList>
    </citation>
    <scope>NUCLEOTIDE SEQUENCE [LARGE SCALE GENOMIC DNA]</scope>
    <source>
        <strain evidence="3 4">JLT2016</strain>
    </source>
</reference>
<dbReference type="EMBL" id="CP014796">
    <property type="protein sequence ID" value="APX24895.1"/>
    <property type="molecule type" value="Genomic_DNA"/>
</dbReference>
<dbReference type="AlphaFoldDB" id="A0A1U7DA11"/>
<proteinExistence type="predicted"/>